<protein>
    <submittedName>
        <fullName evidence="1">Uncharacterized protein</fullName>
    </submittedName>
</protein>
<reference evidence="2" key="1">
    <citation type="submission" date="2015-11" db="EMBL/GenBank/DDBJ databases">
        <title>Complete genome sequence of a polyethylene-glycol degrader Sphingopyxis macrogoltabida 203N (NBRC 111659).</title>
        <authorList>
            <person name="Yoshiyuki O."/>
            <person name="Shouta N."/>
            <person name="Nagata Y."/>
            <person name="Numata M."/>
            <person name="Tsuchikane K."/>
            <person name="Hosoyama A."/>
            <person name="Yamazoe A."/>
            <person name="Tsuda M."/>
            <person name="Fujita N."/>
            <person name="Kawai F."/>
        </authorList>
    </citation>
    <scope>NUCLEOTIDE SEQUENCE [LARGE SCALE GENOMIC DNA]</scope>
    <source>
        <strain evidence="2">203N</strain>
    </source>
</reference>
<reference evidence="1 2" key="2">
    <citation type="journal article" date="2016" name="Genome Announc.">
        <title>Complete Genome Sequence of Sphingopyxis macrogoltabida Strain 203N (NBRC 111659), a Polyethylene Glycol Degrader.</title>
        <authorList>
            <person name="Ohtsubo Y."/>
            <person name="Nonoyama S."/>
            <person name="Nagata Y."/>
            <person name="Numata M."/>
            <person name="Tsuchikane K."/>
            <person name="Hosoyama A."/>
            <person name="Yamazoe A."/>
            <person name="Tsuda M."/>
            <person name="Fujita N."/>
            <person name="Kawai F."/>
        </authorList>
    </citation>
    <scope>NUCLEOTIDE SEQUENCE [LARGE SCALE GENOMIC DNA]</scope>
    <source>
        <strain evidence="1 2">203N</strain>
    </source>
</reference>
<gene>
    <name evidence="1" type="ORF">ATM17_03505</name>
</gene>
<dbReference type="KEGG" id="smaz:LH19_03540"/>
<dbReference type="EMBL" id="CP013344">
    <property type="protein sequence ID" value="AMU88117.1"/>
    <property type="molecule type" value="Genomic_DNA"/>
</dbReference>
<evidence type="ECO:0000313" key="2">
    <source>
        <dbReference type="Proteomes" id="UP000076088"/>
    </source>
</evidence>
<dbReference type="AlphaFoldDB" id="A0AAC8YXZ3"/>
<evidence type="ECO:0000313" key="1">
    <source>
        <dbReference type="EMBL" id="AMU88117.1"/>
    </source>
</evidence>
<accession>A0AAC8YXZ3</accession>
<keyword evidence="2" id="KW-1185">Reference proteome</keyword>
<proteinExistence type="predicted"/>
<organism evidence="1 2">
    <name type="scientific">Sphingopyxis macrogoltabida</name>
    <name type="common">Sphingomonas macrogoltabidus</name>
    <dbReference type="NCBI Taxonomy" id="33050"/>
    <lineage>
        <taxon>Bacteria</taxon>
        <taxon>Pseudomonadati</taxon>
        <taxon>Pseudomonadota</taxon>
        <taxon>Alphaproteobacteria</taxon>
        <taxon>Sphingomonadales</taxon>
        <taxon>Sphingomonadaceae</taxon>
        <taxon>Sphingopyxis</taxon>
    </lineage>
</organism>
<name>A0AAC8YXZ3_SPHMC</name>
<sequence>MEALKPVDGKGGYAESIILFCNRMAVDYSVSAKPARYGPAQQLIVELINVGWLRNTGRTSPKFILIAQV</sequence>
<dbReference type="Proteomes" id="UP000076088">
    <property type="component" value="Chromosome"/>
</dbReference>